<proteinExistence type="predicted"/>
<sequence length="288" mass="32561">MNAIEVQGICKSYKNYRLSDVTFQVPKGYITGLIGPNGAGKSTIIKAIMGLVKPDQGSIQVLGHGAEQGEGRYKQEIGYISDESIYYDWLSMEQMKKIIAPFYPAWDETAFQRYMELFELPLRKKIKDCSKGMKMKYAIAIALSHNPALLIMDEPTAGLDPVFRRELLELLAEYILDDQKTILFSTHVTTDLDRIADYVTFLNRGQLIFSDTKDGVLERYVLVKGGKELLDNDVRREFVGVRETGIGFEALSADRGGTVSMFGDSVMYQQPSLEDIMYFTVKEARLRV</sequence>
<gene>
    <name evidence="5" type="ORF">GCM10010913_41140</name>
</gene>
<dbReference type="GO" id="GO:0005524">
    <property type="term" value="F:ATP binding"/>
    <property type="evidence" value="ECO:0007669"/>
    <property type="project" value="UniProtKB-KW"/>
</dbReference>
<dbReference type="SMART" id="SM00382">
    <property type="entry name" value="AAA"/>
    <property type="match status" value="1"/>
</dbReference>
<dbReference type="Gene3D" id="3.40.50.300">
    <property type="entry name" value="P-loop containing nucleotide triphosphate hydrolases"/>
    <property type="match status" value="1"/>
</dbReference>
<keyword evidence="3 5" id="KW-0067">ATP-binding</keyword>
<keyword evidence="1" id="KW-0813">Transport</keyword>
<protein>
    <submittedName>
        <fullName evidence="5">ABC transporter ATP-binding protein</fullName>
    </submittedName>
</protein>
<accession>A0ABQ1W5A0</accession>
<evidence type="ECO:0000256" key="3">
    <source>
        <dbReference type="ARBA" id="ARBA00022840"/>
    </source>
</evidence>
<dbReference type="PANTHER" id="PTHR42939">
    <property type="entry name" value="ABC TRANSPORTER ATP-BINDING PROTEIN ALBC-RELATED"/>
    <property type="match status" value="1"/>
</dbReference>
<dbReference type="PROSITE" id="PS00211">
    <property type="entry name" value="ABC_TRANSPORTER_1"/>
    <property type="match status" value="1"/>
</dbReference>
<dbReference type="InterPro" id="IPR003593">
    <property type="entry name" value="AAA+_ATPase"/>
</dbReference>
<organism evidence="5 6">
    <name type="scientific">Paenibacillus aceti</name>
    <dbReference type="NCBI Taxonomy" id="1820010"/>
    <lineage>
        <taxon>Bacteria</taxon>
        <taxon>Bacillati</taxon>
        <taxon>Bacillota</taxon>
        <taxon>Bacilli</taxon>
        <taxon>Bacillales</taxon>
        <taxon>Paenibacillaceae</taxon>
        <taxon>Paenibacillus</taxon>
    </lineage>
</organism>
<dbReference type="SUPFAM" id="SSF52540">
    <property type="entry name" value="P-loop containing nucleoside triphosphate hydrolases"/>
    <property type="match status" value="1"/>
</dbReference>
<comment type="caution">
    <text evidence="5">The sequence shown here is derived from an EMBL/GenBank/DDBJ whole genome shotgun (WGS) entry which is preliminary data.</text>
</comment>
<dbReference type="InterPro" id="IPR003439">
    <property type="entry name" value="ABC_transporter-like_ATP-bd"/>
</dbReference>
<evidence type="ECO:0000256" key="1">
    <source>
        <dbReference type="ARBA" id="ARBA00022448"/>
    </source>
</evidence>
<evidence type="ECO:0000313" key="6">
    <source>
        <dbReference type="Proteomes" id="UP000608420"/>
    </source>
</evidence>
<dbReference type="Proteomes" id="UP000608420">
    <property type="component" value="Unassembled WGS sequence"/>
</dbReference>
<dbReference type="CDD" id="cd03230">
    <property type="entry name" value="ABC_DR_subfamily_A"/>
    <property type="match status" value="1"/>
</dbReference>
<dbReference type="Pfam" id="PF00005">
    <property type="entry name" value="ABC_tran"/>
    <property type="match status" value="1"/>
</dbReference>
<dbReference type="PANTHER" id="PTHR42939:SF3">
    <property type="entry name" value="ABC TRANSPORTER ATP-BINDING COMPONENT"/>
    <property type="match status" value="1"/>
</dbReference>
<dbReference type="PROSITE" id="PS50893">
    <property type="entry name" value="ABC_TRANSPORTER_2"/>
    <property type="match status" value="1"/>
</dbReference>
<evidence type="ECO:0000256" key="2">
    <source>
        <dbReference type="ARBA" id="ARBA00022741"/>
    </source>
</evidence>
<dbReference type="EMBL" id="BMIW01000040">
    <property type="protein sequence ID" value="GGG15027.1"/>
    <property type="molecule type" value="Genomic_DNA"/>
</dbReference>
<keyword evidence="2" id="KW-0547">Nucleotide-binding</keyword>
<dbReference type="InterPro" id="IPR051782">
    <property type="entry name" value="ABC_Transporter_VariousFunc"/>
</dbReference>
<dbReference type="InterPro" id="IPR017871">
    <property type="entry name" value="ABC_transporter-like_CS"/>
</dbReference>
<keyword evidence="6" id="KW-1185">Reference proteome</keyword>
<dbReference type="RefSeq" id="WP_120461527.1">
    <property type="nucleotide sequence ID" value="NZ_BMIW01000040.1"/>
</dbReference>
<reference evidence="6" key="1">
    <citation type="journal article" date="2019" name="Int. J. Syst. Evol. Microbiol.">
        <title>The Global Catalogue of Microorganisms (GCM) 10K type strain sequencing project: providing services to taxonomists for standard genome sequencing and annotation.</title>
        <authorList>
            <consortium name="The Broad Institute Genomics Platform"/>
            <consortium name="The Broad Institute Genome Sequencing Center for Infectious Disease"/>
            <person name="Wu L."/>
            <person name="Ma J."/>
        </authorList>
    </citation>
    <scope>NUCLEOTIDE SEQUENCE [LARGE SCALE GENOMIC DNA]</scope>
    <source>
        <strain evidence="6">CGMCC 1.15420</strain>
    </source>
</reference>
<name>A0ABQ1W5A0_9BACL</name>
<dbReference type="InterPro" id="IPR027417">
    <property type="entry name" value="P-loop_NTPase"/>
</dbReference>
<evidence type="ECO:0000313" key="5">
    <source>
        <dbReference type="EMBL" id="GGG15027.1"/>
    </source>
</evidence>
<evidence type="ECO:0000259" key="4">
    <source>
        <dbReference type="PROSITE" id="PS50893"/>
    </source>
</evidence>
<feature type="domain" description="ABC transporter" evidence="4">
    <location>
        <begin position="1"/>
        <end position="229"/>
    </location>
</feature>